<gene>
    <name evidence="6" type="ORF">SAMN05216377_109176</name>
</gene>
<dbReference type="Pfam" id="PF13180">
    <property type="entry name" value="PDZ_2"/>
    <property type="match status" value="1"/>
</dbReference>
<evidence type="ECO:0000256" key="3">
    <source>
        <dbReference type="SAM" id="MobiDB-lite"/>
    </source>
</evidence>
<feature type="transmembrane region" description="Helical" evidence="4">
    <location>
        <begin position="106"/>
        <end position="129"/>
    </location>
</feature>
<dbReference type="Gene3D" id="2.30.42.10">
    <property type="match status" value="1"/>
</dbReference>
<keyword evidence="7" id="KW-1185">Reference proteome</keyword>
<feature type="compositionally biased region" description="Basic and acidic residues" evidence="3">
    <location>
        <begin position="1"/>
        <end position="16"/>
    </location>
</feature>
<evidence type="ECO:0000256" key="2">
    <source>
        <dbReference type="ARBA" id="ARBA00022801"/>
    </source>
</evidence>
<dbReference type="InterPro" id="IPR001940">
    <property type="entry name" value="Peptidase_S1C"/>
</dbReference>
<dbReference type="PROSITE" id="PS50106">
    <property type="entry name" value="PDZ"/>
    <property type="match status" value="1"/>
</dbReference>
<keyword evidence="4" id="KW-0472">Membrane</keyword>
<dbReference type="GO" id="GO:0004252">
    <property type="term" value="F:serine-type endopeptidase activity"/>
    <property type="evidence" value="ECO:0007669"/>
    <property type="project" value="InterPro"/>
</dbReference>
<evidence type="ECO:0000259" key="5">
    <source>
        <dbReference type="PROSITE" id="PS50106"/>
    </source>
</evidence>
<dbReference type="CDD" id="cd06779">
    <property type="entry name" value="cpPDZ_Deg_HtrA-like"/>
    <property type="match status" value="1"/>
</dbReference>
<sequence>MTEGHRRPDQGRHAGEPEDPQVGASYEGEPGAPAEPPPVAAAEVRTPPTGLPQPDPLTDTGRHALIEPVTGPQAVVAPGSEGASDARPPAAPTAPTAPAARGRSRLLVLAAGAVVLALLAGAAGGWIGWSLADRRTAELGVLAPGLPQADPASAQLTPVEAVAEKVLPSVVLLRVEGGGPGGDEGSGIVLSPEGLVLTNDHVVAPAADGGAITAVLSDGRSFPGRIAGRDIGSDLALVRLDGAAGLTPAELGNSDSLRVGQQVVAFGAPLGLDGTVTTGIVSALDRAVSVGGERGGGQATVLNAVQHDAPINPGNSGGPLVDLQGRVVGVNSAIASTGGQQGGSIGVGFSIPVNQAARVADELARTGTATRAVLGVSVTQAGTPASGGAVVGQLTPGGPAEQAGLRPGDVVLRLDDRPIADGDELVAAVRDHRPGDQVRLVLSNREVVVTLAGEPS</sequence>
<keyword evidence="2" id="KW-0378">Hydrolase</keyword>
<accession>A0A1G7RXY3</accession>
<dbReference type="Gene3D" id="2.40.10.120">
    <property type="match status" value="1"/>
</dbReference>
<dbReference type="EMBL" id="FNBE01000009">
    <property type="protein sequence ID" value="SDG15612.1"/>
    <property type="molecule type" value="Genomic_DNA"/>
</dbReference>
<evidence type="ECO:0000313" key="6">
    <source>
        <dbReference type="EMBL" id="SDG15612.1"/>
    </source>
</evidence>
<keyword evidence="4" id="KW-1133">Transmembrane helix</keyword>
<dbReference type="PANTHER" id="PTHR43343">
    <property type="entry name" value="PEPTIDASE S12"/>
    <property type="match status" value="1"/>
</dbReference>
<proteinExistence type="predicted"/>
<dbReference type="STRING" id="366584.SAMN05216377_109176"/>
<dbReference type="PANTHER" id="PTHR43343:SF3">
    <property type="entry name" value="PROTEASE DO-LIKE 8, CHLOROPLASTIC"/>
    <property type="match status" value="1"/>
</dbReference>
<feature type="region of interest" description="Disordered" evidence="3">
    <location>
        <begin position="1"/>
        <end position="100"/>
    </location>
</feature>
<evidence type="ECO:0000313" key="7">
    <source>
        <dbReference type="Proteomes" id="UP000198967"/>
    </source>
</evidence>
<dbReference type="AlphaFoldDB" id="A0A1G7RXY3"/>
<dbReference type="SUPFAM" id="SSF50494">
    <property type="entry name" value="Trypsin-like serine proteases"/>
    <property type="match status" value="1"/>
</dbReference>
<dbReference type="InterPro" id="IPR009003">
    <property type="entry name" value="Peptidase_S1_PA"/>
</dbReference>
<feature type="domain" description="PDZ" evidence="5">
    <location>
        <begin position="360"/>
        <end position="446"/>
    </location>
</feature>
<dbReference type="OrthoDB" id="9758917at2"/>
<dbReference type="SMART" id="SM00228">
    <property type="entry name" value="PDZ"/>
    <property type="match status" value="1"/>
</dbReference>
<dbReference type="InterPro" id="IPR051201">
    <property type="entry name" value="Chloro_Bact_Ser_Proteases"/>
</dbReference>
<dbReference type="InterPro" id="IPR036034">
    <property type="entry name" value="PDZ_sf"/>
</dbReference>
<dbReference type="InterPro" id="IPR001478">
    <property type="entry name" value="PDZ"/>
</dbReference>
<dbReference type="Proteomes" id="UP000198967">
    <property type="component" value="Unassembled WGS sequence"/>
</dbReference>
<keyword evidence="4" id="KW-0812">Transmembrane</keyword>
<dbReference type="GO" id="GO:0006508">
    <property type="term" value="P:proteolysis"/>
    <property type="evidence" value="ECO:0007669"/>
    <property type="project" value="UniProtKB-KW"/>
</dbReference>
<dbReference type="PRINTS" id="PR00834">
    <property type="entry name" value="PROTEASES2C"/>
</dbReference>
<evidence type="ECO:0000256" key="4">
    <source>
        <dbReference type="SAM" id="Phobius"/>
    </source>
</evidence>
<dbReference type="Pfam" id="PF13365">
    <property type="entry name" value="Trypsin_2"/>
    <property type="match status" value="1"/>
</dbReference>
<reference evidence="6 7" key="1">
    <citation type="submission" date="2016-10" db="EMBL/GenBank/DDBJ databases">
        <authorList>
            <person name="de Groot N.N."/>
        </authorList>
    </citation>
    <scope>NUCLEOTIDE SEQUENCE [LARGE SCALE GENOMIC DNA]</scope>
    <source>
        <strain evidence="6 7">CGMCC 4.3143</strain>
    </source>
</reference>
<dbReference type="RefSeq" id="WP_093084787.1">
    <property type="nucleotide sequence ID" value="NZ_FNBE01000009.1"/>
</dbReference>
<name>A0A1G7RXY3_PSEOR</name>
<protein>
    <submittedName>
        <fullName evidence="6">Putative serine protease PepD</fullName>
    </submittedName>
</protein>
<evidence type="ECO:0000256" key="1">
    <source>
        <dbReference type="ARBA" id="ARBA00022670"/>
    </source>
</evidence>
<keyword evidence="1 6" id="KW-0645">Protease</keyword>
<dbReference type="SUPFAM" id="SSF50156">
    <property type="entry name" value="PDZ domain-like"/>
    <property type="match status" value="1"/>
</dbReference>
<organism evidence="6 7">
    <name type="scientific">Pseudonocardia oroxyli</name>
    <dbReference type="NCBI Taxonomy" id="366584"/>
    <lineage>
        <taxon>Bacteria</taxon>
        <taxon>Bacillati</taxon>
        <taxon>Actinomycetota</taxon>
        <taxon>Actinomycetes</taxon>
        <taxon>Pseudonocardiales</taxon>
        <taxon>Pseudonocardiaceae</taxon>
        <taxon>Pseudonocardia</taxon>
    </lineage>
</organism>